<sequence>MSLPIARMSGLSLESMSTSAGSQSQRREDDSAETTYESDIDTSIDFDETTGIASFPSGTRYSVHDLDPGTKDAIVKALSTPSKLTLRGCAPRGQGYVFLISETIDYHVRAPYGVGPFEGPSCSCRQDERSVGLQHPCRHTLWLCDQILSQLVPLPRDPYTWRIDGYTTKHGNVCDFISDFHFDVLADSLRCDIMAGESLKPRPCRIRTAREILAAISGDPVDNYRPDLTGEAVGKGVVKEGDLEETVFRMLLENDSLFSYFLTSMRKHEPLNPRFRRFRDRAKAALDAFDSYIEASDPERAELSKNPQWCYKTFKDVLEQIKSIIVNFGRELDESDRRAAADTLVYILDQVVSRNEDHDTVRDSGDGGNRDERYVKSERKINLYNELVVDSSHNFILDILEELSPESINPLLPDLSRIEQAVAATSVSRSYLDKLRGITTRLRSASSRSGSELAESSRKRSNQDSDRYSKRAKHPLRET</sequence>
<comment type="caution">
    <text evidence="1">The sequence shown here is derived from an EMBL/GenBank/DDBJ whole genome shotgun (WGS) entry which is preliminary data.</text>
</comment>
<proteinExistence type="predicted"/>
<protein>
    <submittedName>
        <fullName evidence="1">Uncharacterized protein</fullName>
    </submittedName>
</protein>
<accession>A0ACC2JAR0</accession>
<name>A0ACC2JAR0_9PEZI</name>
<evidence type="ECO:0000313" key="1">
    <source>
        <dbReference type="EMBL" id="KAJ8124545.1"/>
    </source>
</evidence>
<reference evidence="1" key="1">
    <citation type="submission" date="2022-12" db="EMBL/GenBank/DDBJ databases">
        <title>Genome Sequence of Lasiodiplodia mahajangana.</title>
        <authorList>
            <person name="Buettner E."/>
        </authorList>
    </citation>
    <scope>NUCLEOTIDE SEQUENCE</scope>
    <source>
        <strain evidence="1">VT137</strain>
    </source>
</reference>
<keyword evidence="2" id="KW-1185">Reference proteome</keyword>
<dbReference type="Proteomes" id="UP001153332">
    <property type="component" value="Unassembled WGS sequence"/>
</dbReference>
<gene>
    <name evidence="1" type="ORF">O1611_g9095</name>
</gene>
<evidence type="ECO:0000313" key="2">
    <source>
        <dbReference type="Proteomes" id="UP001153332"/>
    </source>
</evidence>
<dbReference type="EMBL" id="JAPUUL010002941">
    <property type="protein sequence ID" value="KAJ8124545.1"/>
    <property type="molecule type" value="Genomic_DNA"/>
</dbReference>
<organism evidence="1 2">
    <name type="scientific">Lasiodiplodia mahajangana</name>
    <dbReference type="NCBI Taxonomy" id="1108764"/>
    <lineage>
        <taxon>Eukaryota</taxon>
        <taxon>Fungi</taxon>
        <taxon>Dikarya</taxon>
        <taxon>Ascomycota</taxon>
        <taxon>Pezizomycotina</taxon>
        <taxon>Dothideomycetes</taxon>
        <taxon>Dothideomycetes incertae sedis</taxon>
        <taxon>Botryosphaeriales</taxon>
        <taxon>Botryosphaeriaceae</taxon>
        <taxon>Lasiodiplodia</taxon>
    </lineage>
</organism>